<evidence type="ECO:0000313" key="1">
    <source>
        <dbReference type="EMBL" id="CAI2380775.1"/>
    </source>
</evidence>
<keyword evidence="2" id="KW-1185">Reference proteome</keyword>
<organism evidence="1 2">
    <name type="scientific">Euplotes crassus</name>
    <dbReference type="NCBI Taxonomy" id="5936"/>
    <lineage>
        <taxon>Eukaryota</taxon>
        <taxon>Sar</taxon>
        <taxon>Alveolata</taxon>
        <taxon>Ciliophora</taxon>
        <taxon>Intramacronucleata</taxon>
        <taxon>Spirotrichea</taxon>
        <taxon>Hypotrichia</taxon>
        <taxon>Euplotida</taxon>
        <taxon>Euplotidae</taxon>
        <taxon>Moneuplotes</taxon>
    </lineage>
</organism>
<comment type="caution">
    <text evidence="1">The sequence shown here is derived from an EMBL/GenBank/DDBJ whole genome shotgun (WGS) entry which is preliminary data.</text>
</comment>
<dbReference type="AlphaFoldDB" id="A0AAD1XX96"/>
<name>A0AAD1XX96_EUPCR</name>
<dbReference type="EMBL" id="CAMPGE010022759">
    <property type="protein sequence ID" value="CAI2380775.1"/>
    <property type="molecule type" value="Genomic_DNA"/>
</dbReference>
<reference evidence="1" key="1">
    <citation type="submission" date="2023-07" db="EMBL/GenBank/DDBJ databases">
        <authorList>
            <consortium name="AG Swart"/>
            <person name="Singh M."/>
            <person name="Singh A."/>
            <person name="Seah K."/>
            <person name="Emmerich C."/>
        </authorList>
    </citation>
    <scope>NUCLEOTIDE SEQUENCE</scope>
    <source>
        <strain evidence="1">DP1</strain>
    </source>
</reference>
<gene>
    <name evidence="1" type="ORF">ECRASSUSDP1_LOCUS22215</name>
</gene>
<protein>
    <submittedName>
        <fullName evidence="1">Uncharacterized protein</fullName>
    </submittedName>
</protein>
<accession>A0AAD1XX96</accession>
<dbReference type="Proteomes" id="UP001295684">
    <property type="component" value="Unassembled WGS sequence"/>
</dbReference>
<proteinExistence type="predicted"/>
<sequence length="65" mass="7455">MTPIVLNTTTALKRLISLAAFLSYDAICLTWSQYLAEDTFLPSTMLLRIIVCIIWDKIHISVHFK</sequence>
<evidence type="ECO:0000313" key="2">
    <source>
        <dbReference type="Proteomes" id="UP001295684"/>
    </source>
</evidence>